<dbReference type="Pfam" id="PF02806">
    <property type="entry name" value="Alpha-amylase_C"/>
    <property type="match status" value="1"/>
</dbReference>
<dbReference type="GeneID" id="8245398"/>
<organism evidence="2 3">
    <name type="scientific">Micromonas commoda (strain RCC299 / NOUM17 / CCMP2709)</name>
    <name type="common">Picoplanktonic green alga</name>
    <dbReference type="NCBI Taxonomy" id="296587"/>
    <lineage>
        <taxon>Eukaryota</taxon>
        <taxon>Viridiplantae</taxon>
        <taxon>Chlorophyta</taxon>
        <taxon>Mamiellophyceae</taxon>
        <taxon>Mamiellales</taxon>
        <taxon>Mamiellaceae</taxon>
        <taxon>Micromonas</taxon>
    </lineage>
</organism>
<name>C1EBD8_MICCC</name>
<dbReference type="GO" id="GO:0043169">
    <property type="term" value="F:cation binding"/>
    <property type="evidence" value="ECO:0007669"/>
    <property type="project" value="InterPro"/>
</dbReference>
<dbReference type="SUPFAM" id="SSF51011">
    <property type="entry name" value="Glycosyl hydrolase domain"/>
    <property type="match status" value="1"/>
</dbReference>
<proteinExistence type="predicted"/>
<evidence type="ECO:0000313" key="3">
    <source>
        <dbReference type="Proteomes" id="UP000002009"/>
    </source>
</evidence>
<feature type="domain" description="Alpha-amylase/branching enzyme C-terminal all beta" evidence="1">
    <location>
        <begin position="153"/>
        <end position="254"/>
    </location>
</feature>
<dbReference type="EMBL" id="CP001328">
    <property type="protein sequence ID" value="ACO65013.1"/>
    <property type="molecule type" value="Genomic_DNA"/>
</dbReference>
<reference evidence="2 3" key="1">
    <citation type="journal article" date="2009" name="Science">
        <title>Green evolution and dynamic adaptations revealed by genomes of the marine picoeukaryotes Micromonas.</title>
        <authorList>
            <person name="Worden A.Z."/>
            <person name="Lee J.H."/>
            <person name="Mock T."/>
            <person name="Rouze P."/>
            <person name="Simmons M.P."/>
            <person name="Aerts A.L."/>
            <person name="Allen A.E."/>
            <person name="Cuvelier M.L."/>
            <person name="Derelle E."/>
            <person name="Everett M.V."/>
            <person name="Foulon E."/>
            <person name="Grimwood J."/>
            <person name="Gundlach H."/>
            <person name="Henrissat B."/>
            <person name="Napoli C."/>
            <person name="McDonald S.M."/>
            <person name="Parker M.S."/>
            <person name="Rombauts S."/>
            <person name="Salamov A."/>
            <person name="Von Dassow P."/>
            <person name="Badger J.H."/>
            <person name="Coutinho P.M."/>
            <person name="Demir E."/>
            <person name="Dubchak I."/>
            <person name="Gentemann C."/>
            <person name="Eikrem W."/>
            <person name="Gready J.E."/>
            <person name="John U."/>
            <person name="Lanier W."/>
            <person name="Lindquist E.A."/>
            <person name="Lucas S."/>
            <person name="Mayer K.F."/>
            <person name="Moreau H."/>
            <person name="Not F."/>
            <person name="Otillar R."/>
            <person name="Panaud O."/>
            <person name="Pangilinan J."/>
            <person name="Paulsen I."/>
            <person name="Piegu B."/>
            <person name="Poliakov A."/>
            <person name="Robbens S."/>
            <person name="Schmutz J."/>
            <person name="Toulza E."/>
            <person name="Wyss T."/>
            <person name="Zelensky A."/>
            <person name="Zhou K."/>
            <person name="Armbrust E.V."/>
            <person name="Bhattacharya D."/>
            <person name="Goodenough U.W."/>
            <person name="Van de Peer Y."/>
            <person name="Grigoriev I.V."/>
        </authorList>
    </citation>
    <scope>NUCLEOTIDE SEQUENCE [LARGE SCALE GENOMIC DNA]</scope>
    <source>
        <strain evidence="3">RCC299 / NOUM17</strain>
    </source>
</reference>
<dbReference type="Gene3D" id="2.60.40.1180">
    <property type="entry name" value="Golgi alpha-mannosidase II"/>
    <property type="match status" value="1"/>
</dbReference>
<dbReference type="GO" id="GO:0005975">
    <property type="term" value="P:carbohydrate metabolic process"/>
    <property type="evidence" value="ECO:0007669"/>
    <property type="project" value="InterPro"/>
</dbReference>
<dbReference type="SUPFAM" id="SSF51445">
    <property type="entry name" value="(Trans)glycosidases"/>
    <property type="match status" value="1"/>
</dbReference>
<dbReference type="InterPro" id="IPR017853">
    <property type="entry name" value="GH"/>
</dbReference>
<dbReference type="KEGG" id="mis:MICPUN_108703"/>
<dbReference type="AlphaFoldDB" id="C1EBD8"/>
<accession>C1EBD8</accession>
<dbReference type="InterPro" id="IPR006048">
    <property type="entry name" value="A-amylase/branching_C"/>
</dbReference>
<gene>
    <name evidence="2" type="ORF">MICPUN_108703</name>
</gene>
<dbReference type="GO" id="GO:0016787">
    <property type="term" value="F:hydrolase activity"/>
    <property type="evidence" value="ECO:0007669"/>
    <property type="project" value="UniProtKB-KW"/>
</dbReference>
<keyword evidence="3" id="KW-1185">Reference proteome</keyword>
<dbReference type="Proteomes" id="UP000002009">
    <property type="component" value="Chromosome 7"/>
</dbReference>
<dbReference type="CAZy" id="GH13">
    <property type="family name" value="Glycoside Hydrolase Family 13"/>
</dbReference>
<dbReference type="RefSeq" id="XP_002503755.1">
    <property type="nucleotide sequence ID" value="XM_002503709.1"/>
</dbReference>
<dbReference type="OrthoDB" id="1740265at2759"/>
<evidence type="ECO:0000259" key="1">
    <source>
        <dbReference type="Pfam" id="PF02806"/>
    </source>
</evidence>
<dbReference type="InParanoid" id="C1EBD8"/>
<sequence>MTWQYNGNFDQLEYMVRLKGGYGGNAQCVKYLLGSHDQCGKRPGHSHDLGHWVGRFGGRMEWRARATARLWWGVMCAGQGLPMMFMGTETHQDGHWHVDEDAKFDWGLLNMIAEKGVDNGALYAKQGMAHVKAANEVRVKHKALTMGDYKRTHRDDNNGILACERYYQNDETGEKERLIVVVNAGDGQWDEQGMYGVAIGGQWENCAGFEEVYNSQSAEFGGWENSGNKQRGVIQQDNDQLMICIPKLSVQIFKMLWGAPPAAVDPDVEHAKLAAAAAQSISALQ</sequence>
<evidence type="ECO:0000313" key="2">
    <source>
        <dbReference type="EMBL" id="ACO65013.1"/>
    </source>
</evidence>
<keyword evidence="2" id="KW-0378">Hydrolase</keyword>
<dbReference type="STRING" id="296587.C1EBD8"/>
<dbReference type="eggNOG" id="KOG0470">
    <property type="taxonomic scope" value="Eukaryota"/>
</dbReference>
<dbReference type="InterPro" id="IPR013780">
    <property type="entry name" value="Glyco_hydro_b"/>
</dbReference>
<dbReference type="Gene3D" id="3.20.20.80">
    <property type="entry name" value="Glycosidases"/>
    <property type="match status" value="1"/>
</dbReference>
<protein>
    <submittedName>
        <fullName evidence="2">Glycoside hydrolase family 13 protein</fullName>
    </submittedName>
</protein>